<dbReference type="RefSeq" id="WP_145217638.1">
    <property type="nucleotide sequence ID" value="NZ_CP036269.1"/>
</dbReference>
<dbReference type="AlphaFoldDB" id="A0A517RH28"/>
<dbReference type="Gene3D" id="3.40.190.10">
    <property type="entry name" value="Periplasmic binding protein-like II"/>
    <property type="match status" value="1"/>
</dbReference>
<evidence type="ECO:0000256" key="4">
    <source>
        <dbReference type="ARBA" id="ARBA00022729"/>
    </source>
</evidence>
<dbReference type="KEGG" id="gaz:Pan241w_32860"/>
<dbReference type="Gene3D" id="3.10.105.10">
    <property type="entry name" value="Dipeptide-binding Protein, Domain 3"/>
    <property type="match status" value="1"/>
</dbReference>
<feature type="region of interest" description="Disordered" evidence="5">
    <location>
        <begin position="31"/>
        <end position="62"/>
    </location>
</feature>
<evidence type="ECO:0000256" key="5">
    <source>
        <dbReference type="SAM" id="MobiDB-lite"/>
    </source>
</evidence>
<evidence type="ECO:0000256" key="6">
    <source>
        <dbReference type="SAM" id="SignalP"/>
    </source>
</evidence>
<keyword evidence="3" id="KW-0813">Transport</keyword>
<dbReference type="GO" id="GO:1904680">
    <property type="term" value="F:peptide transmembrane transporter activity"/>
    <property type="evidence" value="ECO:0007669"/>
    <property type="project" value="TreeGrafter"/>
</dbReference>
<reference evidence="8 9" key="1">
    <citation type="submission" date="2019-02" db="EMBL/GenBank/DDBJ databases">
        <title>Deep-cultivation of Planctomycetes and their phenomic and genomic characterization uncovers novel biology.</title>
        <authorList>
            <person name="Wiegand S."/>
            <person name="Jogler M."/>
            <person name="Boedeker C."/>
            <person name="Pinto D."/>
            <person name="Vollmers J."/>
            <person name="Rivas-Marin E."/>
            <person name="Kohn T."/>
            <person name="Peeters S.H."/>
            <person name="Heuer A."/>
            <person name="Rast P."/>
            <person name="Oberbeckmann S."/>
            <person name="Bunk B."/>
            <person name="Jeske O."/>
            <person name="Meyerdierks A."/>
            <person name="Storesund J.E."/>
            <person name="Kallscheuer N."/>
            <person name="Luecker S."/>
            <person name="Lage O.M."/>
            <person name="Pohl T."/>
            <person name="Merkel B.J."/>
            <person name="Hornburger P."/>
            <person name="Mueller R.-W."/>
            <person name="Bruemmer F."/>
            <person name="Labrenz M."/>
            <person name="Spormann A.M."/>
            <person name="Op den Camp H."/>
            <person name="Overmann J."/>
            <person name="Amann R."/>
            <person name="Jetten M.S.M."/>
            <person name="Mascher T."/>
            <person name="Medema M.H."/>
            <person name="Devos D.P."/>
            <person name="Kaster A.-K."/>
            <person name="Ovreas L."/>
            <person name="Rohde M."/>
            <person name="Galperin M.Y."/>
            <person name="Jogler C."/>
        </authorList>
    </citation>
    <scope>NUCLEOTIDE SEQUENCE [LARGE SCALE GENOMIC DNA]</scope>
    <source>
        <strain evidence="8 9">Pan241w</strain>
    </source>
</reference>
<protein>
    <submittedName>
        <fullName evidence="8">Periplasmic dipeptide transport protein</fullName>
    </submittedName>
</protein>
<accession>A0A517RH28</accession>
<dbReference type="InterPro" id="IPR000914">
    <property type="entry name" value="SBP_5_dom"/>
</dbReference>
<dbReference type="EMBL" id="CP036269">
    <property type="protein sequence ID" value="QDT43187.1"/>
    <property type="molecule type" value="Genomic_DNA"/>
</dbReference>
<feature type="compositionally biased region" description="Basic and acidic residues" evidence="5">
    <location>
        <begin position="31"/>
        <end position="49"/>
    </location>
</feature>
<evidence type="ECO:0000256" key="2">
    <source>
        <dbReference type="ARBA" id="ARBA00005695"/>
    </source>
</evidence>
<dbReference type="Pfam" id="PF00496">
    <property type="entry name" value="SBP_bac_5"/>
    <property type="match status" value="1"/>
</dbReference>
<dbReference type="SUPFAM" id="SSF53850">
    <property type="entry name" value="Periplasmic binding protein-like II"/>
    <property type="match status" value="1"/>
</dbReference>
<dbReference type="InterPro" id="IPR039424">
    <property type="entry name" value="SBP_5"/>
</dbReference>
<keyword evidence="9" id="KW-1185">Reference proteome</keyword>
<feature type="signal peptide" evidence="6">
    <location>
        <begin position="1"/>
        <end position="28"/>
    </location>
</feature>
<evidence type="ECO:0000256" key="3">
    <source>
        <dbReference type="ARBA" id="ARBA00022448"/>
    </source>
</evidence>
<feature type="chain" id="PRO_5021793763" evidence="6">
    <location>
        <begin position="29"/>
        <end position="844"/>
    </location>
</feature>
<proteinExistence type="inferred from homology"/>
<organism evidence="8 9">
    <name type="scientific">Gimesia alba</name>
    <dbReference type="NCBI Taxonomy" id="2527973"/>
    <lineage>
        <taxon>Bacteria</taxon>
        <taxon>Pseudomonadati</taxon>
        <taxon>Planctomycetota</taxon>
        <taxon>Planctomycetia</taxon>
        <taxon>Planctomycetales</taxon>
        <taxon>Planctomycetaceae</taxon>
        <taxon>Gimesia</taxon>
    </lineage>
</organism>
<gene>
    <name evidence="8" type="primary">dppA</name>
    <name evidence="8" type="ORF">Pan241w_32860</name>
</gene>
<evidence type="ECO:0000256" key="1">
    <source>
        <dbReference type="ARBA" id="ARBA00004196"/>
    </source>
</evidence>
<dbReference type="Proteomes" id="UP000317171">
    <property type="component" value="Chromosome"/>
</dbReference>
<evidence type="ECO:0000259" key="7">
    <source>
        <dbReference type="Pfam" id="PF00496"/>
    </source>
</evidence>
<dbReference type="GO" id="GO:0030313">
    <property type="term" value="C:cell envelope"/>
    <property type="evidence" value="ECO:0007669"/>
    <property type="project" value="UniProtKB-SubCell"/>
</dbReference>
<feature type="domain" description="Solute-binding protein family 5" evidence="7">
    <location>
        <begin position="395"/>
        <end position="747"/>
    </location>
</feature>
<dbReference type="OrthoDB" id="231050at2"/>
<evidence type="ECO:0000313" key="9">
    <source>
        <dbReference type="Proteomes" id="UP000317171"/>
    </source>
</evidence>
<dbReference type="Gene3D" id="3.90.76.10">
    <property type="entry name" value="Dipeptide-binding Protein, Domain 1"/>
    <property type="match status" value="1"/>
</dbReference>
<comment type="subcellular location">
    <subcellularLocation>
        <location evidence="1">Cell envelope</location>
    </subcellularLocation>
</comment>
<evidence type="ECO:0000313" key="8">
    <source>
        <dbReference type="EMBL" id="QDT43187.1"/>
    </source>
</evidence>
<dbReference type="PANTHER" id="PTHR30290">
    <property type="entry name" value="PERIPLASMIC BINDING COMPONENT OF ABC TRANSPORTER"/>
    <property type="match status" value="1"/>
</dbReference>
<comment type="similarity">
    <text evidence="2">Belongs to the bacterial solute-binding protein 5 family.</text>
</comment>
<dbReference type="PANTHER" id="PTHR30290:SF10">
    <property type="entry name" value="PERIPLASMIC OLIGOPEPTIDE-BINDING PROTEIN-RELATED"/>
    <property type="match status" value="1"/>
</dbReference>
<keyword evidence="4 6" id="KW-0732">Signal</keyword>
<dbReference type="GO" id="GO:0015833">
    <property type="term" value="P:peptide transport"/>
    <property type="evidence" value="ECO:0007669"/>
    <property type="project" value="TreeGrafter"/>
</dbReference>
<sequence length="844" mass="98342" precursor="true">MIQSKKTRQFFRFLILLLFIVNLSTAVAQKKETDNTKSSKAATAEKESPKTAPPEEETEPLLPKIEAMQVPTVEELLKKPPVDWVVLENDFVLIVEPVYPRPDTLGQLEAALKESYSWPKPKSKEEIDEQRKTRASYNFLILTLVNDKENPEYRIQRKSVKQVIHHEDQILKRIDVLLNDNDLKTAFEMLLILDRKHRDWPGFKQREQRLLFLEARDKQKSQQYDNALAFIGDLHDRAPEYPGLSKLAGEVIDVIMTQSVKAGAFRKAHYYLKRLATMFPRQQIVTKWEAEFLNQSNTILTQAEQEANQNHFQQAIQLVYQASIVWPANPRLREALLRYHNRYPVINIGVLETALEKSPYFLERDSTRRHQKLTQIPLFEVGRVDQTPQYQSRFFEQWEPTDLGRRADFVLRHSYATWESHPMLMAADITRFLRNKITPGNSQYDERFDSYVRSVSTTSPFTFSIYFDRVPLRTEWLLSLPIEAPPIWENVAVEPESETATPGIFVSSRFVVDQKTPNEVRYIRAIPEPSDLRDLNIAQINEIRYPNFEKSFQALLLGEVSVLPFLPAKLISFFQEQEEFNVVQSEIPLSHVLQFNPESKPLKIVELRRALAYAIDRNKILNETLLHESKLLNGRLITAPYYTGLQVYNQQVPQREYNYPLAVALTVASQNKLGRNFRPLNMLCDPNPEAQEAAQEMIKAWARAGIHVILIPNTPAEAEKKDLKWDIVYRTVSMTEPVTELWPFLTVGKGAQIESLKIFPDWMRQKLIELDEATDWETATELLKKLQQQLYSMAHIIPLWEIDQFHVFRTNIKGYADRPLNFYDNVEQWITTPLYPKVETFTQK</sequence>
<name>A0A517RH28_9PLAN</name>